<dbReference type="InterPro" id="IPR025391">
    <property type="entry name" value="DUF4123"/>
</dbReference>
<dbReference type="AlphaFoldDB" id="A0AB74U5D7"/>
<sequence length="272" mass="31091">MTAWLLHDHLNGPLALGDDCEPIGALLPRRRPDLHGLTPHLYRIDKASLETLRAQAQNVSRRGMPPTVCALLWADVEADVLRDQLSRYCLAATPASRWMYCRYFDPRVMTHLRWILAQDQLHSLLGRISRWAFLDASSQWVEIDNEPRAPHWLRLTLDDTQTRRLNELPTLRACLQQWRAHDPQAPRDDRDAGKRVAACLDHGQALGLRDLQDRVALALHELLIHPDIIRHPDIANAIALASGGAAYRHVTGNWPQARWETIQEQLTNRETT</sequence>
<proteinExistence type="predicted"/>
<evidence type="ECO:0000313" key="2">
    <source>
        <dbReference type="EMBL" id="XCJ79387.1"/>
    </source>
</evidence>
<dbReference type="RefSeq" id="WP_353980322.1">
    <property type="nucleotide sequence ID" value="NZ_CP159578.1"/>
</dbReference>
<dbReference type="EMBL" id="CP159578">
    <property type="protein sequence ID" value="XCJ79387.1"/>
    <property type="molecule type" value="Genomic_DNA"/>
</dbReference>
<feature type="domain" description="DUF4123" evidence="1">
    <location>
        <begin position="32"/>
        <end position="122"/>
    </location>
</feature>
<gene>
    <name evidence="2" type="ORF">ABV408_18390</name>
</gene>
<accession>A0AB74U5D7</accession>
<reference evidence="2" key="1">
    <citation type="submission" date="2024-06" db="EMBL/GenBank/DDBJ databases">
        <title>Complete genome of Salinicola endophyticus HNIBRBA4755.</title>
        <authorList>
            <person name="Shin S.Y."/>
            <person name="Kang H."/>
            <person name="Song J."/>
        </authorList>
    </citation>
    <scope>NUCLEOTIDE SEQUENCE</scope>
    <source>
        <strain evidence="2">HNIBRBA4755</strain>
    </source>
</reference>
<name>A0AB74U5D7_9GAMM</name>
<protein>
    <submittedName>
        <fullName evidence="2">DUF4123 domain-containing protein</fullName>
    </submittedName>
</protein>
<evidence type="ECO:0000259" key="1">
    <source>
        <dbReference type="Pfam" id="PF13503"/>
    </source>
</evidence>
<organism evidence="2">
    <name type="scientific">Salinicola endophyticus</name>
    <dbReference type="NCBI Taxonomy" id="1949083"/>
    <lineage>
        <taxon>Bacteria</taxon>
        <taxon>Pseudomonadati</taxon>
        <taxon>Pseudomonadota</taxon>
        <taxon>Gammaproteobacteria</taxon>
        <taxon>Oceanospirillales</taxon>
        <taxon>Halomonadaceae</taxon>
        <taxon>Salinicola</taxon>
    </lineage>
</organism>
<dbReference type="Pfam" id="PF13503">
    <property type="entry name" value="DUF4123"/>
    <property type="match status" value="1"/>
</dbReference>